<name>A0A5C6UHU9_9SPHN</name>
<dbReference type="InterPro" id="IPR050834">
    <property type="entry name" value="Glycosyltransf_2"/>
</dbReference>
<dbReference type="InterPro" id="IPR001173">
    <property type="entry name" value="Glyco_trans_2-like"/>
</dbReference>
<proteinExistence type="predicted"/>
<dbReference type="InterPro" id="IPR029044">
    <property type="entry name" value="Nucleotide-diphossugar_trans"/>
</dbReference>
<dbReference type="PANTHER" id="PTHR43685:SF13">
    <property type="entry name" value="O ANTIGEN BIOSYNTHESIS RHAMNOSYLTRANSFERASE RFBN"/>
    <property type="match status" value="1"/>
</dbReference>
<dbReference type="PANTHER" id="PTHR43685">
    <property type="entry name" value="GLYCOSYLTRANSFERASE"/>
    <property type="match status" value="1"/>
</dbReference>
<keyword evidence="3" id="KW-1185">Reference proteome</keyword>
<keyword evidence="2" id="KW-0808">Transferase</keyword>
<dbReference type="SUPFAM" id="SSF53448">
    <property type="entry name" value="Nucleotide-diphospho-sugar transferases"/>
    <property type="match status" value="1"/>
</dbReference>
<evidence type="ECO:0000259" key="1">
    <source>
        <dbReference type="Pfam" id="PF00535"/>
    </source>
</evidence>
<feature type="domain" description="Glycosyltransferase 2-like" evidence="1">
    <location>
        <begin position="5"/>
        <end position="167"/>
    </location>
</feature>
<protein>
    <submittedName>
        <fullName evidence="2">Glycosyltransferase family 2 protein</fullName>
    </submittedName>
</protein>
<comment type="caution">
    <text evidence="2">The sequence shown here is derived from an EMBL/GenBank/DDBJ whole genome shotgun (WGS) entry which is preliminary data.</text>
</comment>
<gene>
    <name evidence="2" type="ORF">FSB78_14475</name>
</gene>
<dbReference type="Proteomes" id="UP000321250">
    <property type="component" value="Unassembled WGS sequence"/>
</dbReference>
<sequence length="301" mass="33829">MRIACIVPTYNSHSELTRLLASLDVQTLDHDLVIVDSSSCDGTAELGRSRADIFIPINQRDFNHGGTRQMVVDLLVDHDVLVFLTQDAELVEPEALAKLVACFDDRTVGAACGRQLPHQNANPFAEHARLFNYPAEGRVVDRNNLKLYGLKAAFMSNSFAAYLRTALVAAGGFPTNVILAEDMYVAARMVMAGWKIVYASEAMCRHSHNYTVKEEAQRYFDTGVFHARETWIRSTLGGTGGEGRRYVVSELRFLGLRRARLWPASLWRNAAKLAGYKLGQAEEQIPLPLKRRWSMHRGFWK</sequence>
<dbReference type="Gene3D" id="3.90.550.10">
    <property type="entry name" value="Spore Coat Polysaccharide Biosynthesis Protein SpsA, Chain A"/>
    <property type="match status" value="1"/>
</dbReference>
<dbReference type="OrthoDB" id="9790710at2"/>
<accession>A0A5C6UHU9</accession>
<dbReference type="EMBL" id="VOQR01000001">
    <property type="protein sequence ID" value="TXC72020.1"/>
    <property type="molecule type" value="Genomic_DNA"/>
</dbReference>
<dbReference type="GO" id="GO:0044010">
    <property type="term" value="P:single-species biofilm formation"/>
    <property type="evidence" value="ECO:0007669"/>
    <property type="project" value="TreeGrafter"/>
</dbReference>
<organism evidence="2 3">
    <name type="scientific">Sphingomonas ginsenosidivorax</name>
    <dbReference type="NCBI Taxonomy" id="862135"/>
    <lineage>
        <taxon>Bacteria</taxon>
        <taxon>Pseudomonadati</taxon>
        <taxon>Pseudomonadota</taxon>
        <taxon>Alphaproteobacteria</taxon>
        <taxon>Sphingomonadales</taxon>
        <taxon>Sphingomonadaceae</taxon>
        <taxon>Sphingomonas</taxon>
    </lineage>
</organism>
<dbReference type="Pfam" id="PF00535">
    <property type="entry name" value="Glycos_transf_2"/>
    <property type="match status" value="1"/>
</dbReference>
<evidence type="ECO:0000313" key="2">
    <source>
        <dbReference type="EMBL" id="TXC72020.1"/>
    </source>
</evidence>
<reference evidence="2 3" key="1">
    <citation type="journal article" date="2013" name="Antonie Van Leeuwenhoek">
        <title>Sphingomonas ginsenosidivorax sp. nov., with the ability to transform ginsenosides.</title>
        <authorList>
            <person name="Jin X.F."/>
            <person name="Kim J.K."/>
            <person name="Liu Q.M."/>
            <person name="Kang M.S."/>
            <person name="He D."/>
            <person name="Jin F.X."/>
            <person name="Kim S.C."/>
            <person name="Im W.T."/>
        </authorList>
    </citation>
    <scope>NUCLEOTIDE SEQUENCE [LARGE SCALE GENOMIC DNA]</scope>
    <source>
        <strain evidence="2 3">KHI67</strain>
    </source>
</reference>
<dbReference type="AlphaFoldDB" id="A0A5C6UHU9"/>
<evidence type="ECO:0000313" key="3">
    <source>
        <dbReference type="Proteomes" id="UP000321250"/>
    </source>
</evidence>
<dbReference type="GO" id="GO:0016740">
    <property type="term" value="F:transferase activity"/>
    <property type="evidence" value="ECO:0007669"/>
    <property type="project" value="UniProtKB-KW"/>
</dbReference>